<sequence length="1026" mass="116761">MSISIPYDPLFTNPVITQFANEYDERTSIRVSAERALSDILHPKYLKFTNPQRIEFQGILKNLKFDDDLFDGINYNDDQEIQSTVSLQLASLVGMTESIQPINSNSCSSLALSFLHEQWKKGRSSTLENVKRCFEMTDSETEWDVLLDVIGYFPDSIIDRRYVLLPPLSDAYYFNYQELVNQGNYKVIHSLTNKQVAWSIRAETILDFVEFLSSNRSLYVGWHQKQTLNQPHAFIYPDLKSLEIEVTNGIRRNWNLMFQASNTSLPPKRRANNQLCFLNGIPMLQNLNILSVLPYPVDYNPSISTTFRFHALVKRLHHKIFGNKLVNAVVHQTRPIQSNVFKNFAHMDNPQLTVKLQNMSFIPFTTRTVKPSPKWFFTGYPNQKISSIDLDYITPKPIGITPTHAEDWNSTFQFMIGSGTSTSLVNVPHKLVTTYKKYASFIPKSLCVNVYPRLNGSQVGFNELLHHISPMKEEEIKAAWGISDLWAKTLYKLAQIPNFNFTLNDLYTVNIIEAINREIPPTGPKARATVSVLGGDSTALVGISLFDDQFYVRSARTVPPSSDYSKPLLAYNQTGMTNFHIIYLNDRNYVDDEGLVSAVHDSALRGLSWSTVGCAIHVPFWSYACSKLMSQKTQLPKCYAVRLFIENPFRPDLVLLFSHGPPVPFPAGLGSRLVHSIQEEVLQKDETYMSSEVPLTTITQLIYDRERRGRRIFTFVARDQKELDYGMSMLGAVCRSVTLMKRKDESTIALYGAQDPTRCKITSMNGVIGSFPPDECRINDYYEQEKWETIGPQNLSLGHAYAQASRYAMGDDQYSLELTGILMDTVLDIGGRDGENVLSFEGNKSYTICDPHIPSEGLLSQNINYVNKMVTNSPEGLQVIDDVKPNLIYMTFVLDAYNDTDVQKNADLIKAILQRAKTHHPNNSVVMYFTFQVWIGDILRLSHVPDLIVDYDAKKYGFKGISPLPYGADQDQVNKLFKSVDGFTHLPVLGSHYATMMREHYFKLEPMHPSHIAMLNFGMRLYRAVL</sequence>
<reference evidence="1" key="1">
    <citation type="submission" date="2020-10" db="EMBL/GenBank/DDBJ databases">
        <authorList>
            <person name="Guo L."/>
            <person name="Lu X."/>
            <person name="Guo D."/>
        </authorList>
    </citation>
    <scope>NUCLEOTIDE SEQUENCE</scope>
    <source>
        <strain evidence="1">5/CHNtp</strain>
    </source>
</reference>
<accession>A0A7S8WJY6</accession>
<dbReference type="EMBL" id="MW177754">
    <property type="protein sequence ID" value="QPF16734.1"/>
    <property type="molecule type" value="Genomic_RNA"/>
</dbReference>
<evidence type="ECO:0000313" key="1">
    <source>
        <dbReference type="EMBL" id="QPF16734.1"/>
    </source>
</evidence>
<dbReference type="GO" id="GO:0019028">
    <property type="term" value="C:viral capsid"/>
    <property type="evidence" value="ECO:0007669"/>
    <property type="project" value="UniProtKB-KW"/>
</dbReference>
<keyword evidence="1" id="KW-0167">Capsid protein</keyword>
<organism evidence="1">
    <name type="scientific">Shenzhen reo-like virus 5</name>
    <dbReference type="NCBI Taxonomy" id="2789383"/>
    <lineage>
        <taxon>Viruses</taxon>
        <taxon>Riboviria</taxon>
        <taxon>Orthornavirae</taxon>
        <taxon>Duplornaviricota</taxon>
        <taxon>Resentoviricetes</taxon>
        <taxon>Reovirales</taxon>
    </lineage>
</organism>
<protein>
    <submittedName>
        <fullName evidence="1">Coat protein 1</fullName>
    </submittedName>
</protein>
<keyword evidence="1" id="KW-0946">Virion</keyword>
<proteinExistence type="predicted"/>
<name>A0A7S8WJY6_9REOV</name>